<keyword evidence="2 7" id="KW-0028">Amino-acid biosynthesis</keyword>
<evidence type="ECO:0000256" key="1">
    <source>
        <dbReference type="ARBA" id="ARBA00004985"/>
    </source>
</evidence>
<dbReference type="PANTHER" id="PTHR11063">
    <property type="entry name" value="GLUTAMATE SEMIALDEHYDE DEHYDROGENASE"/>
    <property type="match status" value="1"/>
</dbReference>
<dbReference type="Pfam" id="PF00171">
    <property type="entry name" value="Aldedh"/>
    <property type="match status" value="1"/>
</dbReference>
<comment type="subcellular location">
    <subcellularLocation>
        <location evidence="7">Cytoplasm</location>
    </subcellularLocation>
</comment>
<accession>A0A2A2TGE5</accession>
<evidence type="ECO:0000259" key="8">
    <source>
        <dbReference type="Pfam" id="PF00171"/>
    </source>
</evidence>
<comment type="caution">
    <text evidence="9">The sequence shown here is derived from an EMBL/GenBank/DDBJ whole genome shotgun (WGS) entry which is preliminary data.</text>
</comment>
<dbReference type="PANTHER" id="PTHR11063:SF8">
    <property type="entry name" value="DELTA-1-PYRROLINE-5-CARBOXYLATE SYNTHASE"/>
    <property type="match status" value="1"/>
</dbReference>
<reference evidence="9 10" key="1">
    <citation type="submission" date="2017-08" db="EMBL/GenBank/DDBJ databases">
        <title>Draft genome sequence of filamentous cyanobacterium Calothrix elsteri CCALA 953.</title>
        <authorList>
            <person name="Gagunashvili A.N."/>
            <person name="Elster J."/>
            <person name="Andresson O.S."/>
        </authorList>
    </citation>
    <scope>NUCLEOTIDE SEQUENCE [LARGE SCALE GENOMIC DNA]</scope>
    <source>
        <strain evidence="9 10">CCALA 953</strain>
    </source>
</reference>
<comment type="catalytic activity">
    <reaction evidence="6 7">
        <text>L-glutamate 5-semialdehyde + phosphate + NADP(+) = L-glutamyl 5-phosphate + NADPH + H(+)</text>
        <dbReference type="Rhea" id="RHEA:19541"/>
        <dbReference type="ChEBI" id="CHEBI:15378"/>
        <dbReference type="ChEBI" id="CHEBI:43474"/>
        <dbReference type="ChEBI" id="CHEBI:57783"/>
        <dbReference type="ChEBI" id="CHEBI:58066"/>
        <dbReference type="ChEBI" id="CHEBI:58274"/>
        <dbReference type="ChEBI" id="CHEBI:58349"/>
        <dbReference type="EC" id="1.2.1.41"/>
    </reaction>
</comment>
<evidence type="ECO:0000256" key="3">
    <source>
        <dbReference type="ARBA" id="ARBA00022650"/>
    </source>
</evidence>
<keyword evidence="7" id="KW-0963">Cytoplasm</keyword>
<dbReference type="UniPathway" id="UPA00098">
    <property type="reaction ID" value="UER00360"/>
</dbReference>
<comment type="pathway">
    <text evidence="1 7">Amino-acid biosynthesis; L-proline biosynthesis; L-glutamate 5-semialdehyde from L-glutamate: step 2/2.</text>
</comment>
<dbReference type="EC" id="1.2.1.41" evidence="7"/>
<comment type="function">
    <text evidence="7">Catalyzes the NADPH-dependent reduction of L-glutamate 5-phosphate into L-glutamate 5-semialdehyde and phosphate. The product spontaneously undergoes cyclization to form 1-pyrroline-5-carboxylate.</text>
</comment>
<proteinExistence type="inferred from homology"/>
<dbReference type="EMBL" id="NTFS01000203">
    <property type="protein sequence ID" value="PAX52761.1"/>
    <property type="molecule type" value="Genomic_DNA"/>
</dbReference>
<dbReference type="SUPFAM" id="SSF53720">
    <property type="entry name" value="ALDH-like"/>
    <property type="match status" value="1"/>
</dbReference>
<dbReference type="GO" id="GO:0055129">
    <property type="term" value="P:L-proline biosynthetic process"/>
    <property type="evidence" value="ECO:0007669"/>
    <property type="project" value="UniProtKB-UniRule"/>
</dbReference>
<dbReference type="InterPro" id="IPR016163">
    <property type="entry name" value="Ald_DH_C"/>
</dbReference>
<evidence type="ECO:0000313" key="10">
    <source>
        <dbReference type="Proteomes" id="UP000218238"/>
    </source>
</evidence>
<dbReference type="InterPro" id="IPR012134">
    <property type="entry name" value="Glu-5-SA_DH"/>
</dbReference>
<dbReference type="CDD" id="cd07079">
    <property type="entry name" value="ALDH_F18-19_ProA-GPR"/>
    <property type="match status" value="1"/>
</dbReference>
<evidence type="ECO:0000256" key="5">
    <source>
        <dbReference type="ARBA" id="ARBA00023002"/>
    </source>
</evidence>
<evidence type="ECO:0000256" key="7">
    <source>
        <dbReference type="HAMAP-Rule" id="MF_00412"/>
    </source>
</evidence>
<protein>
    <recommendedName>
        <fullName evidence="7">Gamma-glutamyl phosphate reductase</fullName>
        <shortName evidence="7">GPR</shortName>
        <ecNumber evidence="7">1.2.1.41</ecNumber>
    </recommendedName>
    <alternativeName>
        <fullName evidence="7">Glutamate-5-semialdehyde dehydrogenase</fullName>
    </alternativeName>
    <alternativeName>
        <fullName evidence="7">Glutamyl-gamma-semialdehyde dehydrogenase</fullName>
        <shortName evidence="7">GSA dehydrogenase</shortName>
    </alternativeName>
</protein>
<comment type="similarity">
    <text evidence="7">Belongs to the gamma-glutamyl phosphate reductase family.</text>
</comment>
<dbReference type="InterPro" id="IPR000965">
    <property type="entry name" value="GPR_dom"/>
</dbReference>
<feature type="domain" description="Aldehyde dehydrogenase" evidence="8">
    <location>
        <begin position="8"/>
        <end position="226"/>
    </location>
</feature>
<sequence length="423" mass="46500">MTVDADAFDDASYAIASAKRAYCASLRLAIAKGIDRSRAVLAMAKALNDAFDDILEANTLDLEASREMAVPELILDWLKLTPQRLDTTVEILQRLGEFSDPLRRVRTADYQLEDSQTYSQLMPLGTIALVYEAFPELAAIAAGMCIKTGNSIILKGSTEASHSNAAIASVLQNAIAEIGLPAGCIEFISSEHASSTRDLVTQEQYLNLVIPYGRSSLIQQVVRQSTVPVLKSAIGNCYLYWSLNSSLEMARWTIIDSHNSEPDPVNAIEKVLIHRQTLPSSLTTLFNSLKEKGFEIKGDLELVEAFPQLQLAQDNEWGSAYLNRNIAFKLVDSLEAGISWINQYSSGHADCIVTESYQESRQFALGVNSASTYINASPRFSRTPSRGDAVFLGMSNQRGHRRGLINLESLTTVKHIVQGNGRF</sequence>
<dbReference type="Gene3D" id="3.40.605.10">
    <property type="entry name" value="Aldehyde Dehydrogenase, Chain A, domain 1"/>
    <property type="match status" value="1"/>
</dbReference>
<organism evidence="9 10">
    <name type="scientific">Brunnivagina elsteri CCALA 953</name>
    <dbReference type="NCBI Taxonomy" id="987040"/>
    <lineage>
        <taxon>Bacteria</taxon>
        <taxon>Bacillati</taxon>
        <taxon>Cyanobacteriota</taxon>
        <taxon>Cyanophyceae</taxon>
        <taxon>Nostocales</taxon>
        <taxon>Calotrichaceae</taxon>
        <taxon>Brunnivagina</taxon>
    </lineage>
</organism>
<evidence type="ECO:0000313" key="9">
    <source>
        <dbReference type="EMBL" id="PAX52761.1"/>
    </source>
</evidence>
<evidence type="ECO:0000256" key="6">
    <source>
        <dbReference type="ARBA" id="ARBA00049024"/>
    </source>
</evidence>
<evidence type="ECO:0000256" key="2">
    <source>
        <dbReference type="ARBA" id="ARBA00022605"/>
    </source>
</evidence>
<dbReference type="OrthoDB" id="502371at2"/>
<dbReference type="AlphaFoldDB" id="A0A2A2TGE5"/>
<evidence type="ECO:0000256" key="4">
    <source>
        <dbReference type="ARBA" id="ARBA00022857"/>
    </source>
</evidence>
<dbReference type="RefSeq" id="WP_095722937.1">
    <property type="nucleotide sequence ID" value="NZ_NTFS01000203.1"/>
</dbReference>
<dbReference type="GO" id="GO:0004350">
    <property type="term" value="F:glutamate-5-semialdehyde dehydrogenase activity"/>
    <property type="evidence" value="ECO:0007669"/>
    <property type="project" value="UniProtKB-UniRule"/>
</dbReference>
<dbReference type="Proteomes" id="UP000218238">
    <property type="component" value="Unassembled WGS sequence"/>
</dbReference>
<dbReference type="InterPro" id="IPR016161">
    <property type="entry name" value="Ald_DH/histidinol_DH"/>
</dbReference>
<dbReference type="NCBIfam" id="NF001221">
    <property type="entry name" value="PRK00197.1"/>
    <property type="match status" value="1"/>
</dbReference>
<dbReference type="PIRSF" id="PIRSF000151">
    <property type="entry name" value="GPR"/>
    <property type="match status" value="1"/>
</dbReference>
<keyword evidence="10" id="KW-1185">Reference proteome</keyword>
<keyword evidence="3 7" id="KW-0641">Proline biosynthesis</keyword>
<name>A0A2A2TGE5_9CYAN</name>
<dbReference type="InterPro" id="IPR015590">
    <property type="entry name" value="Aldehyde_DH_dom"/>
</dbReference>
<keyword evidence="5 7" id="KW-0560">Oxidoreductase</keyword>
<gene>
    <name evidence="7" type="primary">proA</name>
    <name evidence="9" type="ORF">CK510_17580</name>
</gene>
<keyword evidence="4 7" id="KW-0521">NADP</keyword>
<dbReference type="HAMAP" id="MF_00412">
    <property type="entry name" value="ProA"/>
    <property type="match status" value="1"/>
</dbReference>
<dbReference type="GO" id="GO:0050661">
    <property type="term" value="F:NADP binding"/>
    <property type="evidence" value="ECO:0007669"/>
    <property type="project" value="InterPro"/>
</dbReference>
<dbReference type="InterPro" id="IPR016162">
    <property type="entry name" value="Ald_DH_N"/>
</dbReference>
<dbReference type="GO" id="GO:0005737">
    <property type="term" value="C:cytoplasm"/>
    <property type="evidence" value="ECO:0007669"/>
    <property type="project" value="UniProtKB-SubCell"/>
</dbReference>
<dbReference type="Gene3D" id="3.40.309.10">
    <property type="entry name" value="Aldehyde Dehydrogenase, Chain A, domain 2"/>
    <property type="match status" value="1"/>
</dbReference>